<dbReference type="SMART" id="SM00829">
    <property type="entry name" value="PKS_ER"/>
    <property type="match status" value="1"/>
</dbReference>
<keyword evidence="1" id="KW-0521">NADP</keyword>
<dbReference type="Gene3D" id="3.40.50.720">
    <property type="entry name" value="NAD(P)-binding Rossmann-like Domain"/>
    <property type="match status" value="1"/>
</dbReference>
<sequence>MTSLPQSMTAIAISAPGGPEVLVAETRPVPQPGPDELLIRVAAAGVNRPDVLQRMGFYPPPPGASDLPGLEVAGIVAAVGPGGDAELLGQSVCALVAGGGYAEYCVAPAGSCLPVPKGFSMAEAAALPETVFTVWHNLFERAYVREGETALIHGGTSGIGTTAIGLAKLFGIRTIVTCGSAAKCDAARALGADLAIDYSADDYVEAVKAFTGGKGVDVVLDMVGGDYVRRNLECLADDGRHVTIAFQRGAKVEIDIGQLMRRRLTMTGSTLRVRSPAFKALLADEIHRTLWPHLAEGGWKPAMDQSFPLAEAAAAHARMEAGAHVGKIVLTVG</sequence>
<dbReference type="NCBIfam" id="TIGR02824">
    <property type="entry name" value="quinone_pig3"/>
    <property type="match status" value="1"/>
</dbReference>
<dbReference type="InterPro" id="IPR020843">
    <property type="entry name" value="ER"/>
</dbReference>
<protein>
    <submittedName>
        <fullName evidence="4">NAD(P)H-quinone oxidoreductase</fullName>
    </submittedName>
</protein>
<dbReference type="Proteomes" id="UP000248597">
    <property type="component" value="Unassembled WGS sequence"/>
</dbReference>
<proteinExistence type="predicted"/>
<accession>A0A2W5MRV6</accession>
<dbReference type="InterPro" id="IPR013149">
    <property type="entry name" value="ADH-like_C"/>
</dbReference>
<keyword evidence="2" id="KW-0560">Oxidoreductase</keyword>
<evidence type="ECO:0000256" key="2">
    <source>
        <dbReference type="ARBA" id="ARBA00023002"/>
    </source>
</evidence>
<dbReference type="CDD" id="cd05276">
    <property type="entry name" value="p53_inducible_oxidoreductase"/>
    <property type="match status" value="1"/>
</dbReference>
<dbReference type="Pfam" id="PF00107">
    <property type="entry name" value="ADH_zinc_N"/>
    <property type="match status" value="1"/>
</dbReference>
<dbReference type="Pfam" id="PF08240">
    <property type="entry name" value="ADH_N"/>
    <property type="match status" value="1"/>
</dbReference>
<dbReference type="SUPFAM" id="SSF50129">
    <property type="entry name" value="GroES-like"/>
    <property type="match status" value="1"/>
</dbReference>
<dbReference type="InterPro" id="IPR014189">
    <property type="entry name" value="Quinone_OxRdtase_PIG3"/>
</dbReference>
<dbReference type="GO" id="GO:0016651">
    <property type="term" value="F:oxidoreductase activity, acting on NAD(P)H"/>
    <property type="evidence" value="ECO:0007669"/>
    <property type="project" value="TreeGrafter"/>
</dbReference>
<dbReference type="GO" id="GO:0070402">
    <property type="term" value="F:NADPH binding"/>
    <property type="evidence" value="ECO:0007669"/>
    <property type="project" value="TreeGrafter"/>
</dbReference>
<reference evidence="4 5" key="1">
    <citation type="submission" date="2017-08" db="EMBL/GenBank/DDBJ databases">
        <title>Infants hospitalized years apart are colonized by the same room-sourced microbial strains.</title>
        <authorList>
            <person name="Brooks B."/>
            <person name="Olm M.R."/>
            <person name="Firek B.A."/>
            <person name="Baker R."/>
            <person name="Thomas B.C."/>
            <person name="Morowitz M.J."/>
            <person name="Banfield J.F."/>
        </authorList>
    </citation>
    <scope>NUCLEOTIDE SEQUENCE [LARGE SCALE GENOMIC DNA]</scope>
    <source>
        <strain evidence="4">S2_005_003_R2_47</strain>
    </source>
</reference>
<dbReference type="InterPro" id="IPR011032">
    <property type="entry name" value="GroES-like_sf"/>
</dbReference>
<dbReference type="EMBL" id="QFPJ01000013">
    <property type="protein sequence ID" value="PZQ22547.1"/>
    <property type="molecule type" value="Genomic_DNA"/>
</dbReference>
<evidence type="ECO:0000259" key="3">
    <source>
        <dbReference type="SMART" id="SM00829"/>
    </source>
</evidence>
<name>A0A2W5MRV6_SPHMC</name>
<dbReference type="InterPro" id="IPR036291">
    <property type="entry name" value="NAD(P)-bd_dom_sf"/>
</dbReference>
<dbReference type="PANTHER" id="PTHR48106:SF8">
    <property type="entry name" value="OS02G0805600 PROTEIN"/>
    <property type="match status" value="1"/>
</dbReference>
<dbReference type="SUPFAM" id="SSF51735">
    <property type="entry name" value="NAD(P)-binding Rossmann-fold domains"/>
    <property type="match status" value="1"/>
</dbReference>
<feature type="domain" description="Enoyl reductase (ER)" evidence="3">
    <location>
        <begin position="17"/>
        <end position="330"/>
    </location>
</feature>
<evidence type="ECO:0000313" key="5">
    <source>
        <dbReference type="Proteomes" id="UP000248597"/>
    </source>
</evidence>
<comment type="caution">
    <text evidence="4">The sequence shown here is derived from an EMBL/GenBank/DDBJ whole genome shotgun (WGS) entry which is preliminary data.</text>
</comment>
<dbReference type="Gene3D" id="3.90.180.10">
    <property type="entry name" value="Medium-chain alcohol dehydrogenases, catalytic domain"/>
    <property type="match status" value="1"/>
</dbReference>
<evidence type="ECO:0000256" key="1">
    <source>
        <dbReference type="ARBA" id="ARBA00022857"/>
    </source>
</evidence>
<organism evidence="4 5">
    <name type="scientific">Sphingopyxis macrogoltabida</name>
    <name type="common">Sphingomonas macrogoltabidus</name>
    <dbReference type="NCBI Taxonomy" id="33050"/>
    <lineage>
        <taxon>Bacteria</taxon>
        <taxon>Pseudomonadati</taxon>
        <taxon>Pseudomonadota</taxon>
        <taxon>Alphaproteobacteria</taxon>
        <taxon>Sphingomonadales</taxon>
        <taxon>Sphingomonadaceae</taxon>
        <taxon>Sphingopyxis</taxon>
    </lineage>
</organism>
<dbReference type="AlphaFoldDB" id="A0A2W5MRV6"/>
<evidence type="ECO:0000313" key="4">
    <source>
        <dbReference type="EMBL" id="PZQ22547.1"/>
    </source>
</evidence>
<gene>
    <name evidence="4" type="ORF">DI569_07300</name>
</gene>
<dbReference type="PANTHER" id="PTHR48106">
    <property type="entry name" value="QUINONE OXIDOREDUCTASE PIG3-RELATED"/>
    <property type="match status" value="1"/>
</dbReference>
<dbReference type="InterPro" id="IPR013154">
    <property type="entry name" value="ADH-like_N"/>
</dbReference>